<protein>
    <submittedName>
        <fullName evidence="2">Purine nucleoside permease</fullName>
    </submittedName>
</protein>
<dbReference type="GO" id="GO:0055085">
    <property type="term" value="P:transmembrane transport"/>
    <property type="evidence" value="ECO:0007669"/>
    <property type="project" value="InterPro"/>
</dbReference>
<accession>A0A0D6QB58</accession>
<dbReference type="RefSeq" id="WP_048856477.1">
    <property type="nucleotide sequence ID" value="NZ_BANJ01000040.1"/>
</dbReference>
<evidence type="ECO:0000313" key="2">
    <source>
        <dbReference type="EMBL" id="GAO00057.1"/>
    </source>
</evidence>
<dbReference type="Gene3D" id="3.40.50.1580">
    <property type="entry name" value="Nucleoside phosphorylase domain"/>
    <property type="match status" value="1"/>
</dbReference>
<dbReference type="PIRSF" id="PIRSF013171">
    <property type="entry name" value="Pur_nuclsid_perm"/>
    <property type="match status" value="1"/>
</dbReference>
<gene>
    <name evidence="2" type="ORF">Gxy13693_040_004</name>
</gene>
<keyword evidence="1" id="KW-0732">Signal</keyword>
<dbReference type="InterPro" id="IPR009486">
    <property type="entry name" value="Pur_nuclsid_perm"/>
</dbReference>
<dbReference type="Proteomes" id="UP000032683">
    <property type="component" value="Unassembled WGS sequence"/>
</dbReference>
<comment type="caution">
    <text evidence="2">The sequence shown here is derived from an EMBL/GenBank/DDBJ whole genome shotgun (WGS) entry which is preliminary data.</text>
</comment>
<dbReference type="GO" id="GO:0009116">
    <property type="term" value="P:nucleoside metabolic process"/>
    <property type="evidence" value="ECO:0007669"/>
    <property type="project" value="InterPro"/>
</dbReference>
<sequence length="362" mass="39563">MSFSFMTRFRAAGLLMGALCTAPSLALAADAPWPVKVVIVTTFENGADIGDKPGELQLWAEREHLSEKIDFPGGVHSILSTPDHSVIAVVTGMSLVNAGTSIMALGTDPRFDLHQAYWLVAGIAGVDPQVASVGSAAWARYVVNDVAQSIDMREAPKDWPYGIYANGAQRPDTLDGTGTDHGALAGYPIVFPLNAGLAQWAWRTTRATHLMDTPKMRDFSKGWADYPGARHKPAVILGDSFASDQYWHGIHLNQYARDWVHMFTASHGVFAMSNMEDSAIATAMFRLDRMHRVDYQRLMVLRTASNYTLPPQGQTALQSVTAEYPDEGMPAYEAAWRVGSAVTHTLTGNWARYATHVPTARP</sequence>
<organism evidence="2 3">
    <name type="scientific">Komagataeibacter xylinus NBRC 13693</name>
    <dbReference type="NCBI Taxonomy" id="1234668"/>
    <lineage>
        <taxon>Bacteria</taxon>
        <taxon>Pseudomonadati</taxon>
        <taxon>Pseudomonadota</taxon>
        <taxon>Alphaproteobacteria</taxon>
        <taxon>Acetobacterales</taxon>
        <taxon>Acetobacteraceae</taxon>
        <taxon>Komagataeibacter</taxon>
    </lineage>
</organism>
<dbReference type="PANTHER" id="PTHR38643:SF1">
    <property type="entry name" value="PURINE NUCLEOSIDE PERMEASE C285.05-RELATED"/>
    <property type="match status" value="1"/>
</dbReference>
<dbReference type="EMBL" id="BANJ01000040">
    <property type="protein sequence ID" value="GAO00057.1"/>
    <property type="molecule type" value="Genomic_DNA"/>
</dbReference>
<name>A0A0D6QB58_KOMXY</name>
<feature type="signal peptide" evidence="1">
    <location>
        <begin position="1"/>
        <end position="28"/>
    </location>
</feature>
<evidence type="ECO:0000313" key="3">
    <source>
        <dbReference type="Proteomes" id="UP000032683"/>
    </source>
</evidence>
<dbReference type="PANTHER" id="PTHR38643">
    <property type="entry name" value="PURINE NUCLEOSIDE PERMEASE C285.05-RELATED"/>
    <property type="match status" value="1"/>
</dbReference>
<reference evidence="2 3" key="1">
    <citation type="submission" date="2012-11" db="EMBL/GenBank/DDBJ databases">
        <title>Whole genome sequence of Gluconacetobacter xylinus NBRC 13693.</title>
        <authorList>
            <person name="Azuma Y."/>
            <person name="Higashiura N."/>
            <person name="Hirakawa H."/>
            <person name="Matsushita K."/>
        </authorList>
    </citation>
    <scope>NUCLEOTIDE SEQUENCE [LARGE SCALE GENOMIC DNA]</scope>
    <source>
        <strain evidence="2 3">NBRC 13693</strain>
    </source>
</reference>
<evidence type="ECO:0000256" key="1">
    <source>
        <dbReference type="SAM" id="SignalP"/>
    </source>
</evidence>
<dbReference type="InterPro" id="IPR035994">
    <property type="entry name" value="Nucleoside_phosphorylase_sf"/>
</dbReference>
<dbReference type="Pfam" id="PF06516">
    <property type="entry name" value="NUP"/>
    <property type="match status" value="1"/>
</dbReference>
<dbReference type="GO" id="GO:0003824">
    <property type="term" value="F:catalytic activity"/>
    <property type="evidence" value="ECO:0007669"/>
    <property type="project" value="InterPro"/>
</dbReference>
<proteinExistence type="predicted"/>
<dbReference type="AlphaFoldDB" id="A0A0D6QB58"/>
<feature type="chain" id="PRO_5002310627" evidence="1">
    <location>
        <begin position="29"/>
        <end position="362"/>
    </location>
</feature>